<keyword evidence="2" id="KW-1003">Cell membrane</keyword>
<comment type="subcellular location">
    <subcellularLocation>
        <location evidence="1">Cell inner membrane</location>
    </subcellularLocation>
</comment>
<dbReference type="PANTHER" id="PTHR30606">
    <property type="entry name" value="LIPID A BIOSYNTHESIS LAUROYL ACYLTRANSFERASE"/>
    <property type="match status" value="1"/>
</dbReference>
<dbReference type="PANTHER" id="PTHR30606:SF10">
    <property type="entry name" value="PHOSPHATIDYLINOSITOL MANNOSIDE ACYLTRANSFERASE"/>
    <property type="match status" value="1"/>
</dbReference>
<dbReference type="Proteomes" id="UP000248079">
    <property type="component" value="Unassembled WGS sequence"/>
</dbReference>
<sequence>MTPLLYYLFLKPISLLPLRFSYLISDLLFVLNHYVIRYRKSLILNNIRNSFPEKSDEEHKRIARDFNRFFCDFIVESIRCFSIGAEEAQKRCRIKNLEVIDELYRQKKSIVLAFGHYNNWEMVATALGGSLKHKTSAIYKPLSNKFFDKKFRETRGKSGLQLIPKQETKSFLEDKKDKTYLVGFGSDQCPKRNKTNLFWTKFLNQDTAVMFGTEKYAVDFDYAVVFLNIERVKRGYYDVELKIIEENPQQAKYGSITKQHTKLLEDQIKQNPEYWLWSHKRWKLQKLDHEICH</sequence>
<dbReference type="RefSeq" id="WP_110362604.1">
    <property type="nucleotide sequence ID" value="NZ_QFLI01000010.1"/>
</dbReference>
<evidence type="ECO:0000313" key="8">
    <source>
        <dbReference type="Proteomes" id="UP000248079"/>
    </source>
</evidence>
<name>A0A2V3ZX15_9BACT</name>
<proteinExistence type="predicted"/>
<evidence type="ECO:0000313" key="7">
    <source>
        <dbReference type="EMBL" id="PXX97116.1"/>
    </source>
</evidence>
<dbReference type="EMBL" id="QFLI01000010">
    <property type="protein sequence ID" value="PXX97116.1"/>
    <property type="molecule type" value="Genomic_DNA"/>
</dbReference>
<keyword evidence="3" id="KW-0997">Cell inner membrane</keyword>
<evidence type="ECO:0000256" key="3">
    <source>
        <dbReference type="ARBA" id="ARBA00022519"/>
    </source>
</evidence>
<dbReference type="AlphaFoldDB" id="A0A2V3ZX15"/>
<dbReference type="GO" id="GO:0009247">
    <property type="term" value="P:glycolipid biosynthetic process"/>
    <property type="evidence" value="ECO:0007669"/>
    <property type="project" value="UniProtKB-ARBA"/>
</dbReference>
<dbReference type="CDD" id="cd07984">
    <property type="entry name" value="LPLAT_LABLAT-like"/>
    <property type="match status" value="1"/>
</dbReference>
<keyword evidence="6" id="KW-0012">Acyltransferase</keyword>
<keyword evidence="8" id="KW-1185">Reference proteome</keyword>
<evidence type="ECO:0000256" key="2">
    <source>
        <dbReference type="ARBA" id="ARBA00022475"/>
    </source>
</evidence>
<evidence type="ECO:0000256" key="5">
    <source>
        <dbReference type="ARBA" id="ARBA00023136"/>
    </source>
</evidence>
<dbReference type="Pfam" id="PF03279">
    <property type="entry name" value="Lip_A_acyltrans"/>
    <property type="match status" value="1"/>
</dbReference>
<reference evidence="7 8" key="1">
    <citation type="submission" date="2018-05" db="EMBL/GenBank/DDBJ databases">
        <title>Marinifilum breve JC075T sp. nov., a marine bacterium isolated from Yongle Blue Hole in the South China Sea.</title>
        <authorList>
            <person name="Fu T."/>
        </authorList>
    </citation>
    <scope>NUCLEOTIDE SEQUENCE [LARGE SCALE GENOMIC DNA]</scope>
    <source>
        <strain evidence="7 8">JC075</strain>
    </source>
</reference>
<evidence type="ECO:0000256" key="6">
    <source>
        <dbReference type="ARBA" id="ARBA00023315"/>
    </source>
</evidence>
<accession>A0A2V3ZX15</accession>
<dbReference type="OrthoDB" id="9801955at2"/>
<protein>
    <recommendedName>
        <fullName evidence="9">Acetyltransferase</fullName>
    </recommendedName>
</protein>
<keyword evidence="4" id="KW-0808">Transferase</keyword>
<gene>
    <name evidence="7" type="ORF">DF185_19035</name>
</gene>
<dbReference type="InterPro" id="IPR004960">
    <property type="entry name" value="LipA_acyltrans"/>
</dbReference>
<dbReference type="GO" id="GO:0005886">
    <property type="term" value="C:plasma membrane"/>
    <property type="evidence" value="ECO:0007669"/>
    <property type="project" value="UniProtKB-SubCell"/>
</dbReference>
<keyword evidence="5" id="KW-0472">Membrane</keyword>
<evidence type="ECO:0000256" key="1">
    <source>
        <dbReference type="ARBA" id="ARBA00004533"/>
    </source>
</evidence>
<evidence type="ECO:0000256" key="4">
    <source>
        <dbReference type="ARBA" id="ARBA00022679"/>
    </source>
</evidence>
<organism evidence="7 8">
    <name type="scientific">Marinifilum breve</name>
    <dbReference type="NCBI Taxonomy" id="2184082"/>
    <lineage>
        <taxon>Bacteria</taxon>
        <taxon>Pseudomonadati</taxon>
        <taxon>Bacteroidota</taxon>
        <taxon>Bacteroidia</taxon>
        <taxon>Marinilabiliales</taxon>
        <taxon>Marinifilaceae</taxon>
    </lineage>
</organism>
<evidence type="ECO:0008006" key="9">
    <source>
        <dbReference type="Google" id="ProtNLM"/>
    </source>
</evidence>
<comment type="caution">
    <text evidence="7">The sequence shown here is derived from an EMBL/GenBank/DDBJ whole genome shotgun (WGS) entry which is preliminary data.</text>
</comment>
<dbReference type="GO" id="GO:0016746">
    <property type="term" value="F:acyltransferase activity"/>
    <property type="evidence" value="ECO:0007669"/>
    <property type="project" value="UniProtKB-KW"/>
</dbReference>